<dbReference type="InterPro" id="IPR000917">
    <property type="entry name" value="Sulfatase_N"/>
</dbReference>
<dbReference type="Gene3D" id="3.40.720.10">
    <property type="entry name" value="Alkaline Phosphatase, subunit A"/>
    <property type="match status" value="1"/>
</dbReference>
<name>A0A5C5X1B6_9PLAN</name>
<feature type="domain" description="Sulfatase N-terminal" evidence="2">
    <location>
        <begin position="91"/>
        <end position="362"/>
    </location>
</feature>
<accession>A0A5C5X1B6</accession>
<dbReference type="InterPro" id="IPR017850">
    <property type="entry name" value="Alkaline_phosphatase_core_sf"/>
</dbReference>
<proteinExistence type="predicted"/>
<reference evidence="3 4" key="1">
    <citation type="submission" date="2019-02" db="EMBL/GenBank/DDBJ databases">
        <title>Deep-cultivation of Planctomycetes and their phenomic and genomic characterization uncovers novel biology.</title>
        <authorList>
            <person name="Wiegand S."/>
            <person name="Jogler M."/>
            <person name="Boedeker C."/>
            <person name="Pinto D."/>
            <person name="Vollmers J."/>
            <person name="Rivas-Marin E."/>
            <person name="Kohn T."/>
            <person name="Peeters S.H."/>
            <person name="Heuer A."/>
            <person name="Rast P."/>
            <person name="Oberbeckmann S."/>
            <person name="Bunk B."/>
            <person name="Jeske O."/>
            <person name="Meyerdierks A."/>
            <person name="Storesund J.E."/>
            <person name="Kallscheuer N."/>
            <person name="Luecker S."/>
            <person name="Lage O.M."/>
            <person name="Pohl T."/>
            <person name="Merkel B.J."/>
            <person name="Hornburger P."/>
            <person name="Mueller R.-W."/>
            <person name="Bruemmer F."/>
            <person name="Labrenz M."/>
            <person name="Spormann A.M."/>
            <person name="Op Den Camp H."/>
            <person name="Overmann J."/>
            <person name="Amann R."/>
            <person name="Jetten M.S.M."/>
            <person name="Mascher T."/>
            <person name="Medema M.H."/>
            <person name="Devos D.P."/>
            <person name="Kaster A.-K."/>
            <person name="Ovreas L."/>
            <person name="Rohde M."/>
            <person name="Galperin M.Y."/>
            <person name="Jogler C."/>
        </authorList>
    </citation>
    <scope>NUCLEOTIDE SEQUENCE [LARGE SCALE GENOMIC DNA]</scope>
    <source>
        <strain evidence="3 4">KOR42</strain>
    </source>
</reference>
<organism evidence="3 4">
    <name type="scientific">Thalassoglobus neptunius</name>
    <dbReference type="NCBI Taxonomy" id="1938619"/>
    <lineage>
        <taxon>Bacteria</taxon>
        <taxon>Pseudomonadati</taxon>
        <taxon>Planctomycetota</taxon>
        <taxon>Planctomycetia</taxon>
        <taxon>Planctomycetales</taxon>
        <taxon>Planctomycetaceae</taxon>
        <taxon>Thalassoglobus</taxon>
    </lineage>
</organism>
<feature type="compositionally biased region" description="Basic and acidic residues" evidence="1">
    <location>
        <begin position="515"/>
        <end position="526"/>
    </location>
</feature>
<dbReference type="Pfam" id="PF00884">
    <property type="entry name" value="Sulfatase"/>
    <property type="match status" value="1"/>
</dbReference>
<dbReference type="InterPro" id="IPR052701">
    <property type="entry name" value="GAG_Ulvan_Degrading_Sulfatases"/>
</dbReference>
<dbReference type="Proteomes" id="UP000317243">
    <property type="component" value="Unassembled WGS sequence"/>
</dbReference>
<dbReference type="SUPFAM" id="SSF53649">
    <property type="entry name" value="Alkaline phosphatase-like"/>
    <property type="match status" value="1"/>
</dbReference>
<evidence type="ECO:0000256" key="1">
    <source>
        <dbReference type="SAM" id="MobiDB-lite"/>
    </source>
</evidence>
<keyword evidence="4" id="KW-1185">Reference proteome</keyword>
<evidence type="ECO:0000313" key="4">
    <source>
        <dbReference type="Proteomes" id="UP000317243"/>
    </source>
</evidence>
<dbReference type="EC" id="3.1.6.6" evidence="3"/>
<dbReference type="AlphaFoldDB" id="A0A5C5X1B6"/>
<dbReference type="GO" id="GO:0047753">
    <property type="term" value="F:choline-sulfatase activity"/>
    <property type="evidence" value="ECO:0007669"/>
    <property type="project" value="UniProtKB-EC"/>
</dbReference>
<dbReference type="CDD" id="cd16027">
    <property type="entry name" value="SGSH"/>
    <property type="match status" value="1"/>
</dbReference>
<dbReference type="EMBL" id="SIHI01000001">
    <property type="protein sequence ID" value="TWT56934.1"/>
    <property type="molecule type" value="Genomic_DNA"/>
</dbReference>
<evidence type="ECO:0000313" key="3">
    <source>
        <dbReference type="EMBL" id="TWT56934.1"/>
    </source>
</evidence>
<dbReference type="PANTHER" id="PTHR43751:SF1">
    <property type="entry name" value="SULFATASE ATSG-RELATED"/>
    <property type="match status" value="1"/>
</dbReference>
<comment type="caution">
    <text evidence="3">The sequence shown here is derived from an EMBL/GenBank/DDBJ whole genome shotgun (WGS) entry which is preliminary data.</text>
</comment>
<keyword evidence="3" id="KW-0378">Hydrolase</keyword>
<gene>
    <name evidence="3" type="primary">betC_4</name>
    <name evidence="3" type="ORF">KOR42_02900</name>
</gene>
<dbReference type="PANTHER" id="PTHR43751">
    <property type="entry name" value="SULFATASE"/>
    <property type="match status" value="1"/>
</dbReference>
<protein>
    <submittedName>
        <fullName evidence="3">Choline-sulfatase</fullName>
        <ecNumber evidence="3">3.1.6.6</ecNumber>
    </submittedName>
</protein>
<feature type="compositionally biased region" description="Polar residues" evidence="1">
    <location>
        <begin position="529"/>
        <end position="541"/>
    </location>
</feature>
<evidence type="ECO:0000259" key="2">
    <source>
        <dbReference type="Pfam" id="PF00884"/>
    </source>
</evidence>
<sequence>MTRITPVRGTLRTKSLRVGSLRRNLEFFVQVAEETTGSPVRKNGFNTEFMQECLTMPKLPMSACRGMVSLAVAVCVWGCGLMVEASDTHTNVVVILADDCTWSDLGVYGGHAQTPNLDKLAAEGMTFRRCFQAAPMCSPTRHCLYTGLYPVKSGAYPNHTFVKPDVKSIAHYLTNGGYRVALSGKRHIHPLENFPFEFSEDPEGTRRERNPDFEAVEEFLSECSESGAPFGLFICSTEPHTPYTLGDPSAYPIGQIVLPPHYVDTPETRRQFQKYLAEITYFDSQVGRTLDLLEKSGAAESTLVMVLSEQGNSFPFAKWTCYDAGVQSGLIVRWPQHVSAGSVTDAMVEYVDVVPTLLEATGLEATGTEKELDGRSFLPVLRGETERHKDFTFSLQTTRGIYHGSEYYGIRSVRGKGMRYILNLTPEAMFQNSVLRTKWWKSWKAEARSGNEDAETLMMRYQVRPREELYDCENDPWNLTNLAGEKEHEAIQEELSEALHRWMVSQGDLGQETELDAKNRQWDFEANRPASSESSEGQSGH</sequence>
<feature type="region of interest" description="Disordered" evidence="1">
    <location>
        <begin position="513"/>
        <end position="541"/>
    </location>
</feature>